<dbReference type="EMBL" id="VDLY02000005">
    <property type="protein sequence ID" value="KAB8166950.1"/>
    <property type="molecule type" value="Genomic_DNA"/>
</dbReference>
<protein>
    <recommendedName>
        <fullName evidence="3">TFIIB-type zinc ribbon-containing protein</fullName>
    </recommendedName>
</protein>
<evidence type="ECO:0008006" key="3">
    <source>
        <dbReference type="Google" id="ProtNLM"/>
    </source>
</evidence>
<evidence type="ECO:0000313" key="2">
    <source>
        <dbReference type="Proteomes" id="UP000314251"/>
    </source>
</evidence>
<evidence type="ECO:0000313" key="1">
    <source>
        <dbReference type="EMBL" id="KAB8166950.1"/>
    </source>
</evidence>
<dbReference type="Proteomes" id="UP000314251">
    <property type="component" value="Unassembled WGS sequence"/>
</dbReference>
<sequence>MRGEAWRTERHRDHGGWLTRFADRILVVCPRCAGRALVVPRPDLPPPRHEGELLFTSRRLSCPGCGATRDWAARREGPALIGVVLNGAASRTEAEGGPAEPFFDRPLWLRTRCVGRVLWAYNAAHVEELAAYVGARLRERDRFASGSGMVSQLPAWMKRPGHREAVLAGLATLAELAERTEPR</sequence>
<dbReference type="AlphaFoldDB" id="A0A5N6AGI8"/>
<accession>A0A5N6AGI8</accession>
<keyword evidence="2" id="KW-1185">Reference proteome</keyword>
<comment type="caution">
    <text evidence="1">The sequence shown here is derived from an EMBL/GenBank/DDBJ whole genome shotgun (WGS) entry which is preliminary data.</text>
</comment>
<dbReference type="OrthoDB" id="7189707at2"/>
<proteinExistence type="predicted"/>
<name>A0A5N6AGI8_9ACTN</name>
<reference evidence="1" key="1">
    <citation type="submission" date="2019-10" db="EMBL/GenBank/DDBJ databases">
        <title>Nonomuraea sp. nov., isolated from Phyllanthus amarus.</title>
        <authorList>
            <person name="Klykleung N."/>
            <person name="Tanasupawat S."/>
        </authorList>
    </citation>
    <scope>NUCLEOTIDE SEQUENCE [LARGE SCALE GENOMIC DNA]</scope>
    <source>
        <strain evidence="1">3MP-10</strain>
    </source>
</reference>
<organism evidence="1 2">
    <name type="scientific">Streptomyces mimosae</name>
    <dbReference type="NCBI Taxonomy" id="2586635"/>
    <lineage>
        <taxon>Bacteria</taxon>
        <taxon>Bacillati</taxon>
        <taxon>Actinomycetota</taxon>
        <taxon>Actinomycetes</taxon>
        <taxon>Kitasatosporales</taxon>
        <taxon>Streptomycetaceae</taxon>
        <taxon>Streptomyces</taxon>
    </lineage>
</organism>
<gene>
    <name evidence="1" type="ORF">FH607_008540</name>
</gene>
<dbReference type="RefSeq" id="WP_139667344.1">
    <property type="nucleotide sequence ID" value="NZ_VDLY02000005.1"/>
</dbReference>